<evidence type="ECO:0000313" key="2">
    <source>
        <dbReference type="Proteomes" id="UP000789405"/>
    </source>
</evidence>
<dbReference type="EMBL" id="CAJVPY010061080">
    <property type="protein sequence ID" value="CAG8821691.1"/>
    <property type="molecule type" value="Genomic_DNA"/>
</dbReference>
<proteinExistence type="predicted"/>
<protein>
    <submittedName>
        <fullName evidence="1">615_t:CDS:1</fullName>
    </submittedName>
</protein>
<sequence length="56" mass="6207">GQDKLLDANGNGKQLHGGIGYKKLKEQLKETGTELNNISISNFILNSCDIHDNFFD</sequence>
<dbReference type="Proteomes" id="UP000789405">
    <property type="component" value="Unassembled WGS sequence"/>
</dbReference>
<name>A0A9N9KC86_9GLOM</name>
<accession>A0A9N9KC86</accession>
<dbReference type="OrthoDB" id="10370344at2759"/>
<evidence type="ECO:0000313" key="1">
    <source>
        <dbReference type="EMBL" id="CAG8821691.1"/>
    </source>
</evidence>
<keyword evidence="2" id="KW-1185">Reference proteome</keyword>
<feature type="non-terminal residue" evidence="1">
    <location>
        <position position="1"/>
    </location>
</feature>
<comment type="caution">
    <text evidence="1">The sequence shown here is derived from an EMBL/GenBank/DDBJ whole genome shotgun (WGS) entry which is preliminary data.</text>
</comment>
<dbReference type="AlphaFoldDB" id="A0A9N9KC86"/>
<reference evidence="1" key="1">
    <citation type="submission" date="2021-06" db="EMBL/GenBank/DDBJ databases">
        <authorList>
            <person name="Kallberg Y."/>
            <person name="Tangrot J."/>
            <person name="Rosling A."/>
        </authorList>
    </citation>
    <scope>NUCLEOTIDE SEQUENCE</scope>
    <source>
        <strain evidence="1">MA453B</strain>
    </source>
</reference>
<gene>
    <name evidence="1" type="ORF">DERYTH_LOCUS27172</name>
</gene>
<feature type="non-terminal residue" evidence="1">
    <location>
        <position position="56"/>
    </location>
</feature>
<organism evidence="1 2">
    <name type="scientific">Dentiscutata erythropus</name>
    <dbReference type="NCBI Taxonomy" id="1348616"/>
    <lineage>
        <taxon>Eukaryota</taxon>
        <taxon>Fungi</taxon>
        <taxon>Fungi incertae sedis</taxon>
        <taxon>Mucoromycota</taxon>
        <taxon>Glomeromycotina</taxon>
        <taxon>Glomeromycetes</taxon>
        <taxon>Diversisporales</taxon>
        <taxon>Gigasporaceae</taxon>
        <taxon>Dentiscutata</taxon>
    </lineage>
</organism>